<keyword evidence="5" id="KW-1185">Reference proteome</keyword>
<dbReference type="RefSeq" id="WP_328859018.1">
    <property type="nucleotide sequence ID" value="NZ_CP108021.1"/>
</dbReference>
<dbReference type="EMBL" id="CP108021">
    <property type="protein sequence ID" value="WUM22084.1"/>
    <property type="molecule type" value="Genomic_DNA"/>
</dbReference>
<evidence type="ECO:0000256" key="2">
    <source>
        <dbReference type="SAM" id="MobiDB-lite"/>
    </source>
</evidence>
<feature type="region of interest" description="Disordered" evidence="2">
    <location>
        <begin position="1"/>
        <end position="29"/>
    </location>
</feature>
<gene>
    <name evidence="4" type="ORF">OG579_10090</name>
</gene>
<dbReference type="GO" id="GO:0016787">
    <property type="term" value="F:hydrolase activity"/>
    <property type="evidence" value="ECO:0007669"/>
    <property type="project" value="InterPro"/>
</dbReference>
<name>A0AAU4K816_9NOCA</name>
<dbReference type="KEGG" id="whr:OG579_10090"/>
<evidence type="ECO:0000313" key="4">
    <source>
        <dbReference type="EMBL" id="WUM22084.1"/>
    </source>
</evidence>
<sequence length="403" mass="43605">MEPSDDDTEHATGVSEPFASVDDSASGTSGRGALAGVVSGIVDAHMHQWDPVTTPRESNRVARVYRFAPAVGDRLFRLANQADREMALTPRFLLRPYLPEHYLRDVADVEATAGAPISSAVHIEASWQGSDPMAPAGETRWIDALPFGVAGAPALAAIVGHAQPRDSHLGALLSMHKRSAQRAPFRGIRTMAAHHPDPKVRDWTDTPHLLASRDFLHGFARVAERGLSFEAWVYSHQLHDVAVLAREYPEATIVLDHYATPVGVFGPMGARTGHTAAARADILARWRDGMAEVAACRNVVAKHSGVAFSFLGYGHQSSGNIGSQATLTDMMGPLIAHTTDLFGPDRLMFGSNFPIDKPNATVATIVGTLLDVLAPRGPELLRKVFRDNAVRVYRLDEQSSDPR</sequence>
<dbReference type="PANTHER" id="PTHR43569">
    <property type="entry name" value="AMIDOHYDROLASE"/>
    <property type="match status" value="1"/>
</dbReference>
<accession>A0AAU4K816</accession>
<protein>
    <submittedName>
        <fullName evidence="4">Amidohydrolase family protein</fullName>
    </submittedName>
</protein>
<reference evidence="4 5" key="1">
    <citation type="submission" date="2022-10" db="EMBL/GenBank/DDBJ databases">
        <title>The complete genomes of actinobacterial strains from the NBC collection.</title>
        <authorList>
            <person name="Joergensen T.S."/>
            <person name="Alvarez Arevalo M."/>
            <person name="Sterndorff E.B."/>
            <person name="Faurdal D."/>
            <person name="Vuksanovic O."/>
            <person name="Mourched A.-S."/>
            <person name="Charusanti P."/>
            <person name="Shaw S."/>
            <person name="Blin K."/>
            <person name="Weber T."/>
        </authorList>
    </citation>
    <scope>NUCLEOTIDE SEQUENCE [LARGE SCALE GENOMIC DNA]</scope>
    <source>
        <strain evidence="4 5">NBC_00319</strain>
    </source>
</reference>
<evidence type="ECO:0000259" key="3">
    <source>
        <dbReference type="Pfam" id="PF04909"/>
    </source>
</evidence>
<dbReference type="Gene3D" id="3.20.20.140">
    <property type="entry name" value="Metal-dependent hydrolases"/>
    <property type="match status" value="1"/>
</dbReference>
<dbReference type="SUPFAM" id="SSF51556">
    <property type="entry name" value="Metallo-dependent hydrolases"/>
    <property type="match status" value="1"/>
</dbReference>
<comment type="similarity">
    <text evidence="1">Belongs to the metallo-dependent hydrolases superfamily.</text>
</comment>
<dbReference type="InterPro" id="IPR006680">
    <property type="entry name" value="Amidohydro-rel"/>
</dbReference>
<evidence type="ECO:0000313" key="5">
    <source>
        <dbReference type="Proteomes" id="UP001432128"/>
    </source>
</evidence>
<organism evidence="4 5">
    <name type="scientific">Williamsia herbipolensis</name>
    <dbReference type="NCBI Taxonomy" id="1603258"/>
    <lineage>
        <taxon>Bacteria</taxon>
        <taxon>Bacillati</taxon>
        <taxon>Actinomycetota</taxon>
        <taxon>Actinomycetes</taxon>
        <taxon>Mycobacteriales</taxon>
        <taxon>Nocardiaceae</taxon>
        <taxon>Williamsia</taxon>
    </lineage>
</organism>
<dbReference type="PANTHER" id="PTHR43569:SF1">
    <property type="entry name" value="BLL3371 PROTEIN"/>
    <property type="match status" value="1"/>
</dbReference>
<proteinExistence type="inferred from homology"/>
<dbReference type="Pfam" id="PF04909">
    <property type="entry name" value="Amidohydro_2"/>
    <property type="match status" value="1"/>
</dbReference>
<dbReference type="Proteomes" id="UP001432128">
    <property type="component" value="Chromosome"/>
</dbReference>
<feature type="domain" description="Amidohydrolase-related" evidence="3">
    <location>
        <begin position="166"/>
        <end position="395"/>
    </location>
</feature>
<dbReference type="InterPro" id="IPR032466">
    <property type="entry name" value="Metal_Hydrolase"/>
</dbReference>
<dbReference type="AlphaFoldDB" id="A0AAU4K816"/>
<dbReference type="InterPro" id="IPR052350">
    <property type="entry name" value="Metallo-dep_Lactonases"/>
</dbReference>
<evidence type="ECO:0000256" key="1">
    <source>
        <dbReference type="ARBA" id="ARBA00038310"/>
    </source>
</evidence>